<accession>A0A5A7QHY0</accession>
<dbReference type="CDD" id="cd23659">
    <property type="entry name" value="USP_At3g01520-like"/>
    <property type="match status" value="1"/>
</dbReference>
<gene>
    <name evidence="2" type="ORF">STAS_21880</name>
</gene>
<evidence type="ECO:0000313" key="3">
    <source>
        <dbReference type="Proteomes" id="UP000325081"/>
    </source>
</evidence>
<dbReference type="InterPro" id="IPR014729">
    <property type="entry name" value="Rossmann-like_a/b/a_fold"/>
</dbReference>
<dbReference type="SUPFAM" id="SSF52402">
    <property type="entry name" value="Adenine nucleotide alpha hydrolases-like"/>
    <property type="match status" value="1"/>
</dbReference>
<dbReference type="Pfam" id="PF00582">
    <property type="entry name" value="Usp"/>
    <property type="match status" value="1"/>
</dbReference>
<feature type="domain" description="UspA" evidence="1">
    <location>
        <begin position="7"/>
        <end position="159"/>
    </location>
</feature>
<reference evidence="3" key="1">
    <citation type="journal article" date="2019" name="Curr. Biol.">
        <title>Genome Sequence of Striga asiatica Provides Insight into the Evolution of Plant Parasitism.</title>
        <authorList>
            <person name="Yoshida S."/>
            <person name="Kim S."/>
            <person name="Wafula E.K."/>
            <person name="Tanskanen J."/>
            <person name="Kim Y.M."/>
            <person name="Honaas L."/>
            <person name="Yang Z."/>
            <person name="Spallek T."/>
            <person name="Conn C.E."/>
            <person name="Ichihashi Y."/>
            <person name="Cheong K."/>
            <person name="Cui S."/>
            <person name="Der J.P."/>
            <person name="Gundlach H."/>
            <person name="Jiao Y."/>
            <person name="Hori C."/>
            <person name="Ishida J.K."/>
            <person name="Kasahara H."/>
            <person name="Kiba T."/>
            <person name="Kim M.S."/>
            <person name="Koo N."/>
            <person name="Laohavisit A."/>
            <person name="Lee Y.H."/>
            <person name="Lumba S."/>
            <person name="McCourt P."/>
            <person name="Mortimer J.C."/>
            <person name="Mutuku J.M."/>
            <person name="Nomura T."/>
            <person name="Sasaki-Sekimoto Y."/>
            <person name="Seto Y."/>
            <person name="Wang Y."/>
            <person name="Wakatake T."/>
            <person name="Sakakibara H."/>
            <person name="Demura T."/>
            <person name="Yamaguchi S."/>
            <person name="Yoneyama K."/>
            <person name="Manabe R.I."/>
            <person name="Nelson D.C."/>
            <person name="Schulman A.H."/>
            <person name="Timko M.P."/>
            <person name="dePamphilis C.W."/>
            <person name="Choi D."/>
            <person name="Shirasu K."/>
        </authorList>
    </citation>
    <scope>NUCLEOTIDE SEQUENCE [LARGE SCALE GENOMIC DNA]</scope>
    <source>
        <strain evidence="3">cv. UVA1</strain>
    </source>
</reference>
<dbReference type="GO" id="GO:0016787">
    <property type="term" value="F:hydrolase activity"/>
    <property type="evidence" value="ECO:0007669"/>
    <property type="project" value="UniProtKB-KW"/>
</dbReference>
<dbReference type="InterPro" id="IPR006016">
    <property type="entry name" value="UspA"/>
</dbReference>
<dbReference type="OrthoDB" id="843225at2759"/>
<protein>
    <submittedName>
        <fullName evidence="2">Adenine nucleotide alpha hydrolases-likesuperfamily protein</fullName>
    </submittedName>
</protein>
<dbReference type="Gene3D" id="3.40.50.620">
    <property type="entry name" value="HUPs"/>
    <property type="match status" value="1"/>
</dbReference>
<dbReference type="InterPro" id="IPR006015">
    <property type="entry name" value="Universal_stress_UspA"/>
</dbReference>
<dbReference type="PRINTS" id="PR01438">
    <property type="entry name" value="UNVRSLSTRESS"/>
</dbReference>
<dbReference type="Proteomes" id="UP000325081">
    <property type="component" value="Unassembled WGS sequence"/>
</dbReference>
<dbReference type="PANTHER" id="PTHR31964">
    <property type="entry name" value="ADENINE NUCLEOTIDE ALPHA HYDROLASES-LIKE SUPERFAMILY PROTEIN"/>
    <property type="match status" value="1"/>
</dbReference>
<comment type="caution">
    <text evidence="2">The sequence shown here is derived from an EMBL/GenBank/DDBJ whole genome shotgun (WGS) entry which is preliminary data.</text>
</comment>
<keyword evidence="2" id="KW-0378">Hydrolase</keyword>
<sequence length="164" mass="18111">MSGKLGRKILVAIDEGDESAYALSWSLKNLLTDNCNYENTLILLYAKQPSAVAYMPMDSAGYMSSSSIISTMERYSNQVAQTVLERAKRICDELNPQVKVETMVEYGDPRDVICEAADKLKVDFLIMGSRGYGVIKRALLGSVSTHCAHNVNCPVMIVKKPIKP</sequence>
<dbReference type="EMBL" id="BKCP01007181">
    <property type="protein sequence ID" value="GER44969.1"/>
    <property type="molecule type" value="Genomic_DNA"/>
</dbReference>
<dbReference type="PANTHER" id="PTHR31964:SF125">
    <property type="entry name" value="OS05G0357525 PROTEIN"/>
    <property type="match status" value="1"/>
</dbReference>
<organism evidence="2 3">
    <name type="scientific">Striga asiatica</name>
    <name type="common">Asiatic witchweed</name>
    <name type="synonym">Buchnera asiatica</name>
    <dbReference type="NCBI Taxonomy" id="4170"/>
    <lineage>
        <taxon>Eukaryota</taxon>
        <taxon>Viridiplantae</taxon>
        <taxon>Streptophyta</taxon>
        <taxon>Embryophyta</taxon>
        <taxon>Tracheophyta</taxon>
        <taxon>Spermatophyta</taxon>
        <taxon>Magnoliopsida</taxon>
        <taxon>eudicotyledons</taxon>
        <taxon>Gunneridae</taxon>
        <taxon>Pentapetalae</taxon>
        <taxon>asterids</taxon>
        <taxon>lamiids</taxon>
        <taxon>Lamiales</taxon>
        <taxon>Orobanchaceae</taxon>
        <taxon>Buchnereae</taxon>
        <taxon>Striga</taxon>
    </lineage>
</organism>
<proteinExistence type="predicted"/>
<evidence type="ECO:0000313" key="2">
    <source>
        <dbReference type="EMBL" id="GER44969.1"/>
    </source>
</evidence>
<evidence type="ECO:0000259" key="1">
    <source>
        <dbReference type="Pfam" id="PF00582"/>
    </source>
</evidence>
<keyword evidence="3" id="KW-1185">Reference proteome</keyword>
<name>A0A5A7QHY0_STRAF</name>
<dbReference type="AlphaFoldDB" id="A0A5A7QHY0"/>